<dbReference type="EMBL" id="JACHJJ010000016">
    <property type="protein sequence ID" value="MBB5965309.1"/>
    <property type="molecule type" value="Genomic_DNA"/>
</dbReference>
<accession>A0A841D758</accession>
<keyword evidence="2" id="KW-1185">Reference proteome</keyword>
<evidence type="ECO:0000313" key="1">
    <source>
        <dbReference type="EMBL" id="MBB5965309.1"/>
    </source>
</evidence>
<protein>
    <recommendedName>
        <fullName evidence="3">Metalloprotease</fullName>
    </recommendedName>
</protein>
<organism evidence="1 2">
    <name type="scientific">Planomonospora venezuelensis</name>
    <dbReference type="NCBI Taxonomy" id="1999"/>
    <lineage>
        <taxon>Bacteria</taxon>
        <taxon>Bacillati</taxon>
        <taxon>Actinomycetota</taxon>
        <taxon>Actinomycetes</taxon>
        <taxon>Streptosporangiales</taxon>
        <taxon>Streptosporangiaceae</taxon>
        <taxon>Planomonospora</taxon>
    </lineage>
</organism>
<comment type="caution">
    <text evidence="1">The sequence shown here is derived from an EMBL/GenBank/DDBJ whole genome shotgun (WGS) entry which is preliminary data.</text>
</comment>
<sequence>MGIALFAAPAAAYPIQGAPELTHNPLYKKGKLPKISCKLSKGTTEASTRKYLTKLVGCLNDAWKPIVDDYRPVSVDIKRKQDPMCTSGTEMVNSYAIACLTSITVQLGDDWIKAKDDLPIFLQVTEAFGGVVQGQTGIGKAWWALSTPDEKEYEEQYRRFTLQGYCLSGAAVKSLGRTARNWKPLLHAEDPETKDKGFSKHFTHKVTASEVAWFTRGYKAGGPGACNTWTASSAKVA</sequence>
<gene>
    <name evidence="1" type="ORF">FHS22_004597</name>
</gene>
<dbReference type="Proteomes" id="UP000562352">
    <property type="component" value="Unassembled WGS sequence"/>
</dbReference>
<name>A0A841D758_PLAVE</name>
<evidence type="ECO:0000313" key="2">
    <source>
        <dbReference type="Proteomes" id="UP000562352"/>
    </source>
</evidence>
<proteinExistence type="predicted"/>
<evidence type="ECO:0008006" key="3">
    <source>
        <dbReference type="Google" id="ProtNLM"/>
    </source>
</evidence>
<reference evidence="1 2" key="1">
    <citation type="submission" date="2020-08" db="EMBL/GenBank/DDBJ databases">
        <title>Genomic Encyclopedia of Type Strains, Phase III (KMG-III): the genomes of soil and plant-associated and newly described type strains.</title>
        <authorList>
            <person name="Whitman W."/>
        </authorList>
    </citation>
    <scope>NUCLEOTIDE SEQUENCE [LARGE SCALE GENOMIC DNA]</scope>
    <source>
        <strain evidence="1 2">CECT 3303</strain>
    </source>
</reference>
<dbReference type="RefSeq" id="WP_184944601.1">
    <property type="nucleotide sequence ID" value="NZ_BAAAWZ010000001.1"/>
</dbReference>
<dbReference type="AlphaFoldDB" id="A0A841D758"/>